<dbReference type="RefSeq" id="WP_166396388.1">
    <property type="nucleotide sequence ID" value="NZ_CP045121.1"/>
</dbReference>
<evidence type="ECO:0000256" key="12">
    <source>
        <dbReference type="ARBA" id="ARBA00025830"/>
    </source>
</evidence>
<evidence type="ECO:0000256" key="8">
    <source>
        <dbReference type="ARBA" id="ARBA00023065"/>
    </source>
</evidence>
<dbReference type="GO" id="GO:0005886">
    <property type="term" value="C:plasma membrane"/>
    <property type="evidence" value="ECO:0007669"/>
    <property type="project" value="UniProtKB-SubCell"/>
</dbReference>
<keyword evidence="17" id="KW-1185">Reference proteome</keyword>
<evidence type="ECO:0000256" key="13">
    <source>
        <dbReference type="HAMAP-Rule" id="MF_01398"/>
    </source>
</evidence>
<keyword evidence="8 13" id="KW-0406">Ion transport</keyword>
<comment type="function">
    <text evidence="13">Component of the F(0) channel, it forms part of the peripheral stalk, linking F(1) to F(0).</text>
</comment>
<keyword evidence="13" id="KW-1003">Cell membrane</keyword>
<dbReference type="InterPro" id="IPR028987">
    <property type="entry name" value="ATP_synth_B-like_membr_sf"/>
</dbReference>
<evidence type="ECO:0000256" key="3">
    <source>
        <dbReference type="ARBA" id="ARBA00022448"/>
    </source>
</evidence>
<dbReference type="CDD" id="cd06503">
    <property type="entry name" value="ATP-synt_Fo_b"/>
    <property type="match status" value="1"/>
</dbReference>
<keyword evidence="9 13" id="KW-0472">Membrane</keyword>
<dbReference type="EMBL" id="CP045121">
    <property type="protein sequence ID" value="QIN78716.1"/>
    <property type="molecule type" value="Genomic_DNA"/>
</dbReference>
<evidence type="ECO:0000256" key="5">
    <source>
        <dbReference type="ARBA" id="ARBA00022692"/>
    </source>
</evidence>
<keyword evidence="5 13" id="KW-0812">Transmembrane</keyword>
<feature type="region of interest" description="Disordered" evidence="15">
    <location>
        <begin position="91"/>
        <end position="111"/>
    </location>
</feature>
<dbReference type="PANTHER" id="PTHR33445:SF2">
    <property type="entry name" value="ATP SYNTHASE SUBUNIT B', CHLOROPLASTIC"/>
    <property type="match status" value="1"/>
</dbReference>
<dbReference type="InterPro" id="IPR002146">
    <property type="entry name" value="ATP_synth_b/b'su_bac/chlpt"/>
</dbReference>
<evidence type="ECO:0000256" key="7">
    <source>
        <dbReference type="ARBA" id="ARBA00022989"/>
    </source>
</evidence>
<dbReference type="InterPro" id="IPR005864">
    <property type="entry name" value="ATP_synth_F0_bsu_bac"/>
</dbReference>
<evidence type="ECO:0000256" key="10">
    <source>
        <dbReference type="ARBA" id="ARBA00023310"/>
    </source>
</evidence>
<keyword evidence="3 13" id="KW-0813">Transport</keyword>
<evidence type="ECO:0000256" key="9">
    <source>
        <dbReference type="ARBA" id="ARBA00023136"/>
    </source>
</evidence>
<dbReference type="Pfam" id="PF00430">
    <property type="entry name" value="ATP-synt_B"/>
    <property type="match status" value="1"/>
</dbReference>
<evidence type="ECO:0000256" key="14">
    <source>
        <dbReference type="RuleBase" id="RU003848"/>
    </source>
</evidence>
<evidence type="ECO:0000256" key="15">
    <source>
        <dbReference type="SAM" id="MobiDB-lite"/>
    </source>
</evidence>
<dbReference type="GO" id="GO:0046961">
    <property type="term" value="F:proton-transporting ATPase activity, rotational mechanism"/>
    <property type="evidence" value="ECO:0007669"/>
    <property type="project" value="TreeGrafter"/>
</dbReference>
<evidence type="ECO:0000256" key="1">
    <source>
        <dbReference type="ARBA" id="ARBA00004162"/>
    </source>
</evidence>
<dbReference type="GO" id="GO:0045259">
    <property type="term" value="C:proton-transporting ATP synthase complex"/>
    <property type="evidence" value="ECO:0007669"/>
    <property type="project" value="UniProtKB-KW"/>
</dbReference>
<dbReference type="KEGG" id="rmar:GBA65_09475"/>
<feature type="transmembrane region" description="Helical" evidence="13">
    <location>
        <begin position="21"/>
        <end position="41"/>
    </location>
</feature>
<name>A0A6G8PWZ6_9ACTN</name>
<dbReference type="PANTHER" id="PTHR33445">
    <property type="entry name" value="ATP SYNTHASE SUBUNIT B', CHLOROPLASTIC"/>
    <property type="match status" value="1"/>
</dbReference>
<organism evidence="16 17">
    <name type="scientific">Rubrobacter marinus</name>
    <dbReference type="NCBI Taxonomy" id="2653852"/>
    <lineage>
        <taxon>Bacteria</taxon>
        <taxon>Bacillati</taxon>
        <taxon>Actinomycetota</taxon>
        <taxon>Rubrobacteria</taxon>
        <taxon>Rubrobacterales</taxon>
        <taxon>Rubrobacteraceae</taxon>
        <taxon>Rubrobacter</taxon>
    </lineage>
</organism>
<keyword evidence="7 13" id="KW-1133">Transmembrane helix</keyword>
<protein>
    <recommendedName>
        <fullName evidence="13">ATP synthase subunit b</fullName>
    </recommendedName>
    <alternativeName>
        <fullName evidence="13">ATP synthase F(0) sector subunit b</fullName>
    </alternativeName>
    <alternativeName>
        <fullName evidence="13">ATPase subunit I</fullName>
    </alternativeName>
    <alternativeName>
        <fullName evidence="13">F-type ATPase subunit b</fullName>
        <shortName evidence="13">F-ATPase subunit b</shortName>
    </alternativeName>
</protein>
<dbReference type="SUPFAM" id="SSF81573">
    <property type="entry name" value="F1F0 ATP synthase subunit B, membrane domain"/>
    <property type="match status" value="1"/>
</dbReference>
<keyword evidence="10 13" id="KW-0066">ATP synthesis</keyword>
<sequence length="187" mass="21619">MVEMVAQLDPTGIFDIPNTRLIFWEVVAFLILLFLLIRYVFPPIRKQIQDRQRAIEESIDEAERTRREAHELLAEYRRQIDEARGEARQILDESRKQGEAQRERAKKEAREEADKIIERARNEIGREREAALRGVRQEVADMVVVASERVLKRSIERDDHDRLISDALDSLESDVATSGVGDGRGGR</sequence>
<evidence type="ECO:0000256" key="4">
    <source>
        <dbReference type="ARBA" id="ARBA00022547"/>
    </source>
</evidence>
<keyword evidence="6 13" id="KW-0375">Hydrogen ion transport</keyword>
<accession>A0A6G8PWZ6</accession>
<proteinExistence type="inferred from homology"/>
<dbReference type="AlphaFoldDB" id="A0A6G8PWZ6"/>
<evidence type="ECO:0000313" key="17">
    <source>
        <dbReference type="Proteomes" id="UP000502706"/>
    </source>
</evidence>
<dbReference type="Gene3D" id="1.20.5.620">
    <property type="entry name" value="F1F0 ATP synthase subunit B, membrane domain"/>
    <property type="match status" value="1"/>
</dbReference>
<dbReference type="NCBIfam" id="TIGR01144">
    <property type="entry name" value="ATP_synt_b"/>
    <property type="match status" value="1"/>
</dbReference>
<reference evidence="16 17" key="1">
    <citation type="submission" date="2019-10" db="EMBL/GenBank/DDBJ databases">
        <title>Rubrobacter sp nov SCSIO 52915 isolated from a deep-sea sediment in the South China Sea.</title>
        <authorList>
            <person name="Chen R.W."/>
        </authorList>
    </citation>
    <scope>NUCLEOTIDE SEQUENCE [LARGE SCALE GENOMIC DNA]</scope>
    <source>
        <strain evidence="16 17">SCSIO 52915</strain>
    </source>
</reference>
<gene>
    <name evidence="13 16" type="primary">atpF</name>
    <name evidence="16" type="ORF">GBA65_09475</name>
</gene>
<evidence type="ECO:0000256" key="11">
    <source>
        <dbReference type="ARBA" id="ARBA00025198"/>
    </source>
</evidence>
<evidence type="ECO:0000256" key="2">
    <source>
        <dbReference type="ARBA" id="ARBA00005513"/>
    </source>
</evidence>
<dbReference type="GO" id="GO:0046933">
    <property type="term" value="F:proton-transporting ATP synthase activity, rotational mechanism"/>
    <property type="evidence" value="ECO:0007669"/>
    <property type="project" value="UniProtKB-UniRule"/>
</dbReference>
<evidence type="ECO:0000256" key="6">
    <source>
        <dbReference type="ARBA" id="ARBA00022781"/>
    </source>
</evidence>
<keyword evidence="4 13" id="KW-0138">CF(0)</keyword>
<dbReference type="InterPro" id="IPR050059">
    <property type="entry name" value="ATP_synthase_B_chain"/>
</dbReference>
<dbReference type="Proteomes" id="UP000502706">
    <property type="component" value="Chromosome"/>
</dbReference>
<dbReference type="HAMAP" id="MF_01398">
    <property type="entry name" value="ATP_synth_b_bprime"/>
    <property type="match status" value="1"/>
</dbReference>
<comment type="subunit">
    <text evidence="12 13">F-type ATPases have 2 components, F(1) - the catalytic core - and F(0) - the membrane proton channel. F(1) has five subunits: alpha(3), beta(3), gamma(1), delta(1), epsilon(1). F(0) has three main subunits: a(1), b(2) and c(10-14). The alpha and beta chains form an alternating ring which encloses part of the gamma chain. F(1) is attached to F(0) by a central stalk formed by the gamma and epsilon chains, while a peripheral stalk is formed by the delta and b chains.</text>
</comment>
<evidence type="ECO:0000313" key="16">
    <source>
        <dbReference type="EMBL" id="QIN78716.1"/>
    </source>
</evidence>
<comment type="similarity">
    <text evidence="2 13 14">Belongs to the ATPase B chain family.</text>
</comment>
<comment type="subcellular location">
    <subcellularLocation>
        <location evidence="1 13">Cell membrane</location>
        <topology evidence="1 13">Single-pass membrane protein</topology>
    </subcellularLocation>
</comment>
<comment type="function">
    <text evidence="11 13">F(1)F(0) ATP synthase produces ATP from ADP in the presence of a proton or sodium gradient. F-type ATPases consist of two structural domains, F(1) containing the extramembraneous catalytic core and F(0) containing the membrane proton channel, linked together by a central stalk and a peripheral stalk. During catalysis, ATP synthesis in the catalytic domain of F(1) is coupled via a rotary mechanism of the central stalk subunits to proton translocation.</text>
</comment>